<dbReference type="InterPro" id="IPR032710">
    <property type="entry name" value="NTF2-like_dom_sf"/>
</dbReference>
<protein>
    <submittedName>
        <fullName evidence="3">DUF4440 domain-containing protein</fullName>
    </submittedName>
</protein>
<proteinExistence type="predicted"/>
<dbReference type="Proteomes" id="UP000285286">
    <property type="component" value="Unassembled WGS sequence"/>
</dbReference>
<dbReference type="InterPro" id="IPR016887">
    <property type="entry name" value="UCP028470_steroid_isom-rel"/>
</dbReference>
<evidence type="ECO:0000313" key="3">
    <source>
        <dbReference type="EMBL" id="ROL74092.1"/>
    </source>
</evidence>
<feature type="signal peptide" evidence="1">
    <location>
        <begin position="1"/>
        <end position="20"/>
    </location>
</feature>
<feature type="domain" description="Calcium/calmodulin-dependent protein kinase II association-domain" evidence="2">
    <location>
        <begin position="30"/>
        <end position="146"/>
    </location>
</feature>
<gene>
    <name evidence="3" type="ORF">BHU25_12020</name>
</gene>
<organism evidence="3 4">
    <name type="scientific">Pseudomonas vranovensis</name>
    <dbReference type="NCBI Taxonomy" id="321661"/>
    <lineage>
        <taxon>Bacteria</taxon>
        <taxon>Pseudomonadati</taxon>
        <taxon>Pseudomonadota</taxon>
        <taxon>Gammaproteobacteria</taxon>
        <taxon>Pseudomonadales</taxon>
        <taxon>Pseudomonadaceae</taxon>
        <taxon>Pseudomonas</taxon>
    </lineage>
</organism>
<dbReference type="InterPro" id="IPR013543">
    <property type="entry name" value="Ca/CaM-dep_prot_kinase-assoc"/>
</dbReference>
<keyword evidence="4" id="KW-1185">Reference proteome</keyword>
<evidence type="ECO:0000313" key="4">
    <source>
        <dbReference type="Proteomes" id="UP000285286"/>
    </source>
</evidence>
<name>A0A423DRA7_9PSED</name>
<sequence>MKLLTLLVPLLGLSSVPAQATPVACTATSEAQIVAQFERWNHSLRSGDPQQVAALYTGDAILLPTLSQRPRLSTAERIHYFEYFLGKQPSGRLDSQHVELGCNSASLSGLYTFTFASNGESVAARYTFNYRWDGQQWLISSHHSSLLPRG</sequence>
<dbReference type="GO" id="GO:0005516">
    <property type="term" value="F:calmodulin binding"/>
    <property type="evidence" value="ECO:0007669"/>
    <property type="project" value="InterPro"/>
</dbReference>
<dbReference type="Gene3D" id="3.10.450.50">
    <property type="match status" value="1"/>
</dbReference>
<dbReference type="Pfam" id="PF08332">
    <property type="entry name" value="CaMKII_AD"/>
    <property type="match status" value="1"/>
</dbReference>
<comment type="caution">
    <text evidence="3">The sequence shown here is derived from an EMBL/GenBank/DDBJ whole genome shotgun (WGS) entry which is preliminary data.</text>
</comment>
<reference evidence="3 4" key="1">
    <citation type="submission" date="2016-10" db="EMBL/GenBank/DDBJ databases">
        <title>Comparative genome analysis of multiple Pseudomonas spp. focuses on biocontrol and plant growth promoting traits.</title>
        <authorList>
            <person name="Tao X.-Y."/>
            <person name="Taylor C.G."/>
        </authorList>
    </citation>
    <scope>NUCLEOTIDE SEQUENCE [LARGE SCALE GENOMIC DNA]</scope>
    <source>
        <strain evidence="3 4">15D11</strain>
    </source>
</reference>
<feature type="chain" id="PRO_5018965672" evidence="1">
    <location>
        <begin position="21"/>
        <end position="150"/>
    </location>
</feature>
<evidence type="ECO:0000256" key="1">
    <source>
        <dbReference type="SAM" id="SignalP"/>
    </source>
</evidence>
<evidence type="ECO:0000259" key="2">
    <source>
        <dbReference type="Pfam" id="PF08332"/>
    </source>
</evidence>
<dbReference type="AlphaFoldDB" id="A0A423DRA7"/>
<dbReference type="GO" id="GO:0004683">
    <property type="term" value="F:calcium/calmodulin-dependent protein kinase activity"/>
    <property type="evidence" value="ECO:0007669"/>
    <property type="project" value="InterPro"/>
</dbReference>
<keyword evidence="1" id="KW-0732">Signal</keyword>
<dbReference type="PIRSF" id="PIRSF028470">
    <property type="entry name" value="UCP028470"/>
    <property type="match status" value="1"/>
</dbReference>
<accession>A0A423DRA7</accession>
<dbReference type="EMBL" id="MOAM01000017">
    <property type="protein sequence ID" value="ROL74092.1"/>
    <property type="molecule type" value="Genomic_DNA"/>
</dbReference>
<dbReference type="SUPFAM" id="SSF54427">
    <property type="entry name" value="NTF2-like"/>
    <property type="match status" value="1"/>
</dbReference>
<dbReference type="RefSeq" id="WP_123565968.1">
    <property type="nucleotide sequence ID" value="NZ_MOAM01000017.1"/>
</dbReference>